<keyword evidence="1" id="KW-0472">Membrane</keyword>
<dbReference type="AlphaFoldDB" id="A0A9P6BYB7"/>
<gene>
    <name evidence="2" type="ORF">P691DRAFT_765311</name>
</gene>
<keyword evidence="3" id="KW-1185">Reference proteome</keyword>
<keyword evidence="1" id="KW-1133">Transmembrane helix</keyword>
<evidence type="ECO:0000256" key="1">
    <source>
        <dbReference type="SAM" id="Phobius"/>
    </source>
</evidence>
<evidence type="ECO:0000313" key="2">
    <source>
        <dbReference type="EMBL" id="KAF9442345.1"/>
    </source>
</evidence>
<evidence type="ECO:0000313" key="3">
    <source>
        <dbReference type="Proteomes" id="UP000807342"/>
    </source>
</evidence>
<dbReference type="EMBL" id="MU151650">
    <property type="protein sequence ID" value="KAF9442345.1"/>
    <property type="molecule type" value="Genomic_DNA"/>
</dbReference>
<reference evidence="2" key="1">
    <citation type="submission" date="2020-11" db="EMBL/GenBank/DDBJ databases">
        <authorList>
            <consortium name="DOE Joint Genome Institute"/>
            <person name="Ahrendt S."/>
            <person name="Riley R."/>
            <person name="Andreopoulos W."/>
            <person name="Labutti K."/>
            <person name="Pangilinan J."/>
            <person name="Ruiz-Duenas F.J."/>
            <person name="Barrasa J.M."/>
            <person name="Sanchez-Garcia M."/>
            <person name="Camarero S."/>
            <person name="Miyauchi S."/>
            <person name="Serrano A."/>
            <person name="Linde D."/>
            <person name="Babiker R."/>
            <person name="Drula E."/>
            <person name="Ayuso-Fernandez I."/>
            <person name="Pacheco R."/>
            <person name="Padilla G."/>
            <person name="Ferreira P."/>
            <person name="Barriuso J."/>
            <person name="Kellner H."/>
            <person name="Castanera R."/>
            <person name="Alfaro M."/>
            <person name="Ramirez L."/>
            <person name="Pisabarro A.G."/>
            <person name="Kuo A."/>
            <person name="Tritt A."/>
            <person name="Lipzen A."/>
            <person name="He G."/>
            <person name="Yan M."/>
            <person name="Ng V."/>
            <person name="Cullen D."/>
            <person name="Martin F."/>
            <person name="Rosso M.-N."/>
            <person name="Henrissat B."/>
            <person name="Hibbett D."/>
            <person name="Martinez A.T."/>
            <person name="Grigoriev I.V."/>
        </authorList>
    </citation>
    <scope>NUCLEOTIDE SEQUENCE</scope>
    <source>
        <strain evidence="2">MF-IS2</strain>
    </source>
</reference>
<comment type="caution">
    <text evidence="2">The sequence shown here is derived from an EMBL/GenBank/DDBJ whole genome shotgun (WGS) entry which is preliminary data.</text>
</comment>
<organism evidence="2 3">
    <name type="scientific">Macrolepiota fuliginosa MF-IS2</name>
    <dbReference type="NCBI Taxonomy" id="1400762"/>
    <lineage>
        <taxon>Eukaryota</taxon>
        <taxon>Fungi</taxon>
        <taxon>Dikarya</taxon>
        <taxon>Basidiomycota</taxon>
        <taxon>Agaricomycotina</taxon>
        <taxon>Agaricomycetes</taxon>
        <taxon>Agaricomycetidae</taxon>
        <taxon>Agaricales</taxon>
        <taxon>Agaricineae</taxon>
        <taxon>Agaricaceae</taxon>
        <taxon>Macrolepiota</taxon>
    </lineage>
</organism>
<proteinExistence type="predicted"/>
<name>A0A9P6BYB7_9AGAR</name>
<accession>A0A9P6BYB7</accession>
<feature type="transmembrane region" description="Helical" evidence="1">
    <location>
        <begin position="89"/>
        <end position="110"/>
    </location>
</feature>
<protein>
    <submittedName>
        <fullName evidence="2">Uncharacterized protein</fullName>
    </submittedName>
</protein>
<dbReference type="Proteomes" id="UP000807342">
    <property type="component" value="Unassembled WGS sequence"/>
</dbReference>
<sequence length="118" mass="12785">MQIPVARHAELILPVKDLNVRGILDHITHDAEAEAQKDQAAVVTTGEALAQAIDFGVGVYGVVNGEDGDRTDDTATKELRNSGLKASSYWTWCILGAFIILTQLLGFDWATTRKDFAG</sequence>
<keyword evidence="1" id="KW-0812">Transmembrane</keyword>